<dbReference type="EMBL" id="CAUEEQ010078173">
    <property type="protein sequence ID" value="CAJ0967244.1"/>
    <property type="molecule type" value="Genomic_DNA"/>
</dbReference>
<gene>
    <name evidence="1" type="ORF">RIMI_LOCUS22074354</name>
</gene>
<dbReference type="InterPro" id="IPR040261">
    <property type="entry name" value="FAM240"/>
</dbReference>
<sequence>MKVGANPTHDAYAASWKDRVPADRNMNNQYIRVEIFALETCELKNAWEERIQKQNEARQIEAARQQRSALKRTV</sequence>
<name>A0ABN9MSG8_9NEOB</name>
<proteinExistence type="predicted"/>
<reference evidence="1" key="1">
    <citation type="submission" date="2023-07" db="EMBL/GenBank/DDBJ databases">
        <authorList>
            <person name="Stuckert A."/>
        </authorList>
    </citation>
    <scope>NUCLEOTIDE SEQUENCE</scope>
</reference>
<keyword evidence="2" id="KW-1185">Reference proteome</keyword>
<dbReference type="Proteomes" id="UP001176940">
    <property type="component" value="Unassembled WGS sequence"/>
</dbReference>
<dbReference type="PANTHER" id="PTHR40387:SF1">
    <property type="entry name" value="PROTEIN FAM240B"/>
    <property type="match status" value="1"/>
</dbReference>
<protein>
    <submittedName>
        <fullName evidence="1">Uncharacterized protein</fullName>
    </submittedName>
</protein>
<accession>A0ABN9MSG8</accession>
<organism evidence="1 2">
    <name type="scientific">Ranitomeya imitator</name>
    <name type="common">mimic poison frog</name>
    <dbReference type="NCBI Taxonomy" id="111125"/>
    <lineage>
        <taxon>Eukaryota</taxon>
        <taxon>Metazoa</taxon>
        <taxon>Chordata</taxon>
        <taxon>Craniata</taxon>
        <taxon>Vertebrata</taxon>
        <taxon>Euteleostomi</taxon>
        <taxon>Amphibia</taxon>
        <taxon>Batrachia</taxon>
        <taxon>Anura</taxon>
        <taxon>Neobatrachia</taxon>
        <taxon>Hyloidea</taxon>
        <taxon>Dendrobatidae</taxon>
        <taxon>Dendrobatinae</taxon>
        <taxon>Ranitomeya</taxon>
    </lineage>
</organism>
<evidence type="ECO:0000313" key="1">
    <source>
        <dbReference type="EMBL" id="CAJ0967244.1"/>
    </source>
</evidence>
<evidence type="ECO:0000313" key="2">
    <source>
        <dbReference type="Proteomes" id="UP001176940"/>
    </source>
</evidence>
<dbReference type="PANTHER" id="PTHR40387">
    <property type="entry name" value="PROTEIN FAM240B"/>
    <property type="match status" value="1"/>
</dbReference>
<comment type="caution">
    <text evidence="1">The sequence shown here is derived from an EMBL/GenBank/DDBJ whole genome shotgun (WGS) entry which is preliminary data.</text>
</comment>